<dbReference type="Pfam" id="PF17973">
    <property type="entry name" value="bMG10"/>
    <property type="match status" value="1"/>
</dbReference>
<dbReference type="Proteomes" id="UP000199249">
    <property type="component" value="Unassembled WGS sequence"/>
</dbReference>
<feature type="signal peptide" evidence="1">
    <location>
        <begin position="1"/>
        <end position="21"/>
    </location>
</feature>
<dbReference type="GO" id="GO:0004866">
    <property type="term" value="F:endopeptidase inhibitor activity"/>
    <property type="evidence" value="ECO:0007669"/>
    <property type="project" value="InterPro"/>
</dbReference>
<dbReference type="InterPro" id="IPR041246">
    <property type="entry name" value="Bact_MG10"/>
</dbReference>
<dbReference type="RefSeq" id="WP_092737343.1">
    <property type="nucleotide sequence ID" value="NZ_FNOV01000001.1"/>
</dbReference>
<reference evidence="4" key="1">
    <citation type="submission" date="2016-10" db="EMBL/GenBank/DDBJ databases">
        <authorList>
            <person name="Varghese N."/>
            <person name="Submissions S."/>
        </authorList>
    </citation>
    <scope>NUCLEOTIDE SEQUENCE [LARGE SCALE GENOMIC DNA]</scope>
    <source>
        <strain evidence="4">CGMCC 1.8975</strain>
    </source>
</reference>
<feature type="chain" id="PRO_5011753729" evidence="1">
    <location>
        <begin position="22"/>
        <end position="2039"/>
    </location>
</feature>
<dbReference type="SMART" id="SM01360">
    <property type="entry name" value="A2M"/>
    <property type="match status" value="1"/>
</dbReference>
<keyword evidence="1" id="KW-0732">Signal</keyword>
<keyword evidence="3" id="KW-0675">Receptor</keyword>
<dbReference type="Pfam" id="PF07715">
    <property type="entry name" value="Plug"/>
    <property type="match status" value="1"/>
</dbReference>
<evidence type="ECO:0000259" key="2">
    <source>
        <dbReference type="SMART" id="SM01360"/>
    </source>
</evidence>
<dbReference type="STRING" id="651662.SAMN04488069_101405"/>
<dbReference type="PANTHER" id="PTHR40094:SF1">
    <property type="entry name" value="UBIQUITIN DOMAIN-CONTAINING PROTEIN"/>
    <property type="match status" value="1"/>
</dbReference>
<protein>
    <submittedName>
        <fullName evidence="3">TonB-dependent outer membrane receptor, SusC/RagA subfamily, signature region</fullName>
    </submittedName>
</protein>
<name>A0A1H3BUL4_9BACT</name>
<evidence type="ECO:0000313" key="3">
    <source>
        <dbReference type="EMBL" id="SDX44869.1"/>
    </source>
</evidence>
<sequence>MPLRLLLPLLLLLLPAGSVRAQQPLARARQQSYQTKVFRLTDAQARHLYERGLATAQTDFFAQPVDSFPTSQADSLGPKRLAARPPGYYLVARTEGPELVYWLFGRTDRQLAVLDNQQDLTLVLRDSLGRLLPGARLLLRGGRRVPFDAATQTYRLAGRAGRAGLLAVEIGGRTTYHALEQKFSPHRPRGGRALSWRGAYQRVLYGFPLGYLGRPVRRLLSDLRHASSVRTGPIGLLRAVFNPEVREQRQQQRAEKQSDQWRAYLVLSKPRYRPAADTLRLKARVLRRRGQPYRRPLELWLSADQQRPPRRLARLVPVRPGSYEFTLPLPDTLNLRSDQYVRLSLRPVGSGPFGPELATGSFRLEDYELNNTRYTLRPARTEQPAGAPQALFLRGQDANDLNLLDARVRLRVLPLVVGRLAGRQVFVPDTLWTHAQPLDAAGETRVALPDSVLPAADLTYQVEAEFLNADQERHLEKATVRYEQQAGQLTLRLRQDSLRADYEVSGPARPRMALLETTRPRPDGKSVTTTETVLLPLARLLDPAASRYRLQASPYPATTLALDASNAGLQLTSARTTDSLVLGAENPRRLRFWYYLYRGNRLVERGYGPGLTRRRPAPAADTWYVSVHYFWGGELRKAEYHVAPPGRRLTIEAAQPEVVYPGQRITLAYTVRDEAGRPVPAADLTAYAHTSKFAAPAAPEIPDFAPALVGRVSRRRLGLAAGFANEPQRPARQPLAWGAWRQRLGLDSLRFYQFLYPATGTFAEYQLAPGGITQLAPFVVDSGRVQPTVAVYIDGIPVFVGLANADEPFALVADTGRHTVAIRTPDRLITLRNVPLRHLHKLTLSIDPNHAQPNLTVVRLGAVSATERAELQRYLAVIDRAAPRDQLRLRQGNRLQVLGEGQPARPGRITTNYQYDYQQNQLTYLAGPFRPDSVLLRRASDGLRQRFLFEPAYRYTFGQGLLKMRSLNNSGFEYGDLGRALVFTGALPLADFALTEADLQPSAATGYFRAPTPEPVLDSPAKTPAGQGRLVVLGANTAPNGLSSAGGLPVLYTLLTRPDQPGFRRLLRYLPQYLHALPPGPYHLALLRADSSVLAPRAAVQVRAGGTTFLQLDSLDRQPLPEAAARRWRQLFRQQVAAHLYRPGPPAMLDSAAGRREIAVALPLVAPSGWHLVRGRVTDRATGEGLPGVTVLVKGTNVGVSTNADGSYALSVPPGGVLVFSSIGFVSMERPANGPDMPVELSTDSKQLSEVVVTGLGIERRRAYLASSVSTVESAFSGKVAGIQIRGSGTLAGSSRPLLIVDGLPFGGRLQDLNPDDILTTEMLKAESATAMYGSRAASGVILITTKRDLANGRPSDDGASAPGRDPRLALRRRFSDVGWWRPTLVTDQQGRAHTEVIVPDDLTGWDIFVLASDDHARTGSFTQRLRSFKALAATLATPRFLLQGDRPQVIGKTLNYLPDTAQVSTTFQVGAGPERTLRHRVLTAVLDTLSFVAPADADSVAVRYSLRRADGYEDGELRYLPVLPVGTRERVGTFAVLTAADTTLTLPVRPELGPVTLRLESDPVPVVLDEIRHLQNYAYLCNEQAASKLRGLLLEQRLRAVLRPGQPFAGTRDADRLIRLLLRGRPSTQQLWGTWATAPVSAWASLHVIEALLEAGQQGYRVALDKDALRQYLLRELDNVFADATVRRALAPAANSAFRTPDDRLRLLQLLRLLGGPPPDFSSQLARLEREPGRRALDQQLALLELRQQLGLPSPLDSLRRYRHTTALGGVFYADTLRAGSFYRYLLSERLGTTLQAYRLLRSQGGPHAARELARIRAYLLQQRGPGGHWASTYEAGQILATIGPDLTVPASGGLVARAQLSGGLNQQVNQFPFEATLPAGAGPLVLRKQGGLPVYATAYQTRWNPAPAAVATPFAVRTRLAGQPGSRVVLKAGQPAELEVTVEVPAEARYVLLEVPIPAGCSYAAEKASGNAFEVHREYLRHQVGIFIDVLPAGRHVFRVALQPRYRGRYTLNPARAELLYFPTRFGRAASRQAVVE</sequence>
<dbReference type="Gene3D" id="2.60.40.1120">
    <property type="entry name" value="Carboxypeptidase-like, regulatory domain"/>
    <property type="match status" value="1"/>
</dbReference>
<organism evidence="3 4">
    <name type="scientific">Hymenobacter psychrophilus</name>
    <dbReference type="NCBI Taxonomy" id="651662"/>
    <lineage>
        <taxon>Bacteria</taxon>
        <taxon>Pseudomonadati</taxon>
        <taxon>Bacteroidota</taxon>
        <taxon>Cytophagia</taxon>
        <taxon>Cytophagales</taxon>
        <taxon>Hymenobacteraceae</taxon>
        <taxon>Hymenobacter</taxon>
    </lineage>
</organism>
<gene>
    <name evidence="3" type="ORF">SAMN04488069_101405</name>
</gene>
<dbReference type="OrthoDB" id="9767116at2"/>
<dbReference type="SUPFAM" id="SSF56935">
    <property type="entry name" value="Porins"/>
    <property type="match status" value="1"/>
</dbReference>
<dbReference type="InterPro" id="IPR008969">
    <property type="entry name" value="CarboxyPept-like_regulatory"/>
</dbReference>
<evidence type="ECO:0000313" key="4">
    <source>
        <dbReference type="Proteomes" id="UP000199249"/>
    </source>
</evidence>
<dbReference type="InterPro" id="IPR051802">
    <property type="entry name" value="YfhM-like"/>
</dbReference>
<keyword evidence="4" id="KW-1185">Reference proteome</keyword>
<dbReference type="InterPro" id="IPR001599">
    <property type="entry name" value="Macroglobln_a2"/>
</dbReference>
<dbReference type="Pfam" id="PF00207">
    <property type="entry name" value="A2M"/>
    <property type="match status" value="1"/>
</dbReference>
<evidence type="ECO:0000256" key="1">
    <source>
        <dbReference type="SAM" id="SignalP"/>
    </source>
</evidence>
<dbReference type="PANTHER" id="PTHR40094">
    <property type="entry name" value="ALPHA-2-MACROGLOBULIN HOMOLOG"/>
    <property type="match status" value="1"/>
</dbReference>
<proteinExistence type="predicted"/>
<accession>A0A1H3BUL4</accession>
<dbReference type="Gene3D" id="2.170.130.10">
    <property type="entry name" value="TonB-dependent receptor, plug domain"/>
    <property type="match status" value="1"/>
</dbReference>
<dbReference type="SUPFAM" id="SSF49464">
    <property type="entry name" value="Carboxypeptidase regulatory domain-like"/>
    <property type="match status" value="1"/>
</dbReference>
<dbReference type="InterPro" id="IPR037066">
    <property type="entry name" value="Plug_dom_sf"/>
</dbReference>
<dbReference type="InterPro" id="IPR012910">
    <property type="entry name" value="Plug_dom"/>
</dbReference>
<dbReference type="EMBL" id="FNOV01000001">
    <property type="protein sequence ID" value="SDX44869.1"/>
    <property type="molecule type" value="Genomic_DNA"/>
</dbReference>
<feature type="domain" description="Alpha-2-macroglobulin" evidence="2">
    <location>
        <begin position="1378"/>
        <end position="1468"/>
    </location>
</feature>
<dbReference type="Pfam" id="PF13715">
    <property type="entry name" value="CarbopepD_reg_2"/>
    <property type="match status" value="1"/>
</dbReference>